<feature type="compositionally biased region" description="Pro residues" evidence="1">
    <location>
        <begin position="407"/>
        <end position="422"/>
    </location>
</feature>
<feature type="region of interest" description="Disordered" evidence="1">
    <location>
        <begin position="335"/>
        <end position="578"/>
    </location>
</feature>
<evidence type="ECO:0000256" key="1">
    <source>
        <dbReference type="SAM" id="MobiDB-lite"/>
    </source>
</evidence>
<feature type="compositionally biased region" description="Polar residues" evidence="1">
    <location>
        <begin position="470"/>
        <end position="487"/>
    </location>
</feature>
<gene>
    <name evidence="3" type="ORF">RHS04_08903</name>
</gene>
<evidence type="ECO:0000313" key="3">
    <source>
        <dbReference type="EMBL" id="KAF8669044.1"/>
    </source>
</evidence>
<dbReference type="InterPro" id="IPR045341">
    <property type="entry name" value="DUF6532"/>
</dbReference>
<dbReference type="EMBL" id="JACYCC010000305">
    <property type="protein sequence ID" value="KAF8669044.1"/>
    <property type="molecule type" value="Genomic_DNA"/>
</dbReference>
<dbReference type="Proteomes" id="UP000650582">
    <property type="component" value="Unassembled WGS sequence"/>
</dbReference>
<proteinExistence type="predicted"/>
<feature type="region of interest" description="Disordered" evidence="1">
    <location>
        <begin position="78"/>
        <end position="131"/>
    </location>
</feature>
<name>A0A8H7LG46_9AGAM</name>
<comment type="caution">
    <text evidence="3">The sequence shown here is derived from an EMBL/GenBank/DDBJ whole genome shotgun (WGS) entry which is preliminary data.</text>
</comment>
<feature type="non-terminal residue" evidence="3">
    <location>
        <position position="1"/>
    </location>
</feature>
<feature type="compositionally biased region" description="Polar residues" evidence="1">
    <location>
        <begin position="501"/>
        <end position="515"/>
    </location>
</feature>
<dbReference type="Pfam" id="PF20149">
    <property type="entry name" value="DUF6532"/>
    <property type="match status" value="1"/>
</dbReference>
<organism evidence="3 4">
    <name type="scientific">Rhizoctonia solani</name>
    <dbReference type="NCBI Taxonomy" id="456999"/>
    <lineage>
        <taxon>Eukaryota</taxon>
        <taxon>Fungi</taxon>
        <taxon>Dikarya</taxon>
        <taxon>Basidiomycota</taxon>
        <taxon>Agaricomycotina</taxon>
        <taxon>Agaricomycetes</taxon>
        <taxon>Cantharellales</taxon>
        <taxon>Ceratobasidiaceae</taxon>
        <taxon>Rhizoctonia</taxon>
    </lineage>
</organism>
<accession>A0A8H7LG46</accession>
<feature type="compositionally biased region" description="Basic and acidic residues" evidence="1">
    <location>
        <begin position="118"/>
        <end position="128"/>
    </location>
</feature>
<dbReference type="AlphaFoldDB" id="A0A8H7LG46"/>
<feature type="compositionally biased region" description="Polar residues" evidence="1">
    <location>
        <begin position="278"/>
        <end position="288"/>
    </location>
</feature>
<protein>
    <recommendedName>
        <fullName evidence="2">DUF6532 domain-containing protein</fullName>
    </recommendedName>
</protein>
<reference evidence="3" key="1">
    <citation type="submission" date="2020-09" db="EMBL/GenBank/DDBJ databases">
        <title>Comparative genome analyses of four rice-infecting Rhizoctonia solani isolates reveal extensive enrichment of homogalacturonan modification genes.</title>
        <authorList>
            <person name="Lee D.-Y."/>
            <person name="Jeon J."/>
            <person name="Kim K.-T."/>
            <person name="Cheong K."/>
            <person name="Song H."/>
            <person name="Choi G."/>
            <person name="Ko J."/>
            <person name="Opiyo S.O."/>
            <person name="Zuo S."/>
            <person name="Madhav S."/>
            <person name="Lee Y.-H."/>
            <person name="Wang G.-L."/>
        </authorList>
    </citation>
    <scope>NUCLEOTIDE SEQUENCE</scope>
    <source>
        <strain evidence="3">AG1-IA YN-7</strain>
    </source>
</reference>
<evidence type="ECO:0000313" key="4">
    <source>
        <dbReference type="Proteomes" id="UP000650582"/>
    </source>
</evidence>
<sequence length="923" mass="101537">MFKKTCLNSPPSQRLQHIVTFNSMTDLESEAEPQLRRSERTKTPLQKGELYSNYEGASCKKPADRWENFERKKTVKKKRAAAAMDAPLLPSARPPTAKTGIPSPPLKQRKTSASTIKKVSEGKGKGKEPVTPAAVLSKSSCRLLTPIEEDDKGPYAQFDHPGPRPKPTNDPINDGVVLEEWQRQRLLWFLVQRNGQPIDPDLDYDEMKKLLGPDGNWHSEDKTRDASIFVGRLFVAPANTCIHKEEIGWYDDEPSPRKPVPVKALATPPAKSAPPPGNKTQKSNTATNLFKPKPPNGPHNLSQLENLPQHASQSTGERLKPCIIRASKLVIQQPNSHAPKVASGPFAAAQSRPVTTTGQPVCPSEFPPLRAQPSYPSEPWGQLGAHAPPDRDSNLPFGPLGSHSYQRPPPPNWAPSQAPPPGRNHFDHNTGPTGPSGSGPSGSGSTAHQAPPPNRPLGSSLPYRHPSAAPAQQSGPTSQHGQFQAQPRCNEMLGGREEPPRQNSQPIPSNAAQHNQQRHVLLNLTRSGPSSSGALLRSKSKRSSAKQKRIDDCKAMKLPDKDKGGMEGDEDKPIDTHKSGSCGRLKDFHGPEKHVLQWAGCLFIAIMASRGMYKTDIEIIDQRRLKAWTAACKGIKVDPNDYPIALAHVENLDNRLCAWRSHSRDHMVDHVKYYFFNAQMSRAKVKEEVEQLKTGALHTKPDLEPGTGYFQHPLLQIFLNKNLSKFKKDIGPQFPQYFKKVTRELICFSCAIIQFLVEEWDTGVCVRSNLDFKTQQKAYNTHLESHAVFLGESPGRWALIQDQLFARAFKHSGASKSAIPLDNKNVLCCKDVRSDAPSKQELAACRMGKIGPSRTGYRHMEVLPTIRPRGKTATTTTTIVATSQSTADLINGATTATTFKPGSVGKPGTVIQSAARLVRTTTK</sequence>
<feature type="region of interest" description="Disordered" evidence="1">
    <location>
        <begin position="151"/>
        <end position="170"/>
    </location>
</feature>
<feature type="compositionally biased region" description="Basic and acidic residues" evidence="1">
    <location>
        <begin position="548"/>
        <end position="578"/>
    </location>
</feature>
<evidence type="ECO:0000259" key="2">
    <source>
        <dbReference type="Pfam" id="PF20149"/>
    </source>
</evidence>
<feature type="region of interest" description="Disordered" evidence="1">
    <location>
        <begin position="25"/>
        <end position="49"/>
    </location>
</feature>
<feature type="compositionally biased region" description="Basic and acidic residues" evidence="1">
    <location>
        <begin position="33"/>
        <end position="42"/>
    </location>
</feature>
<feature type="region of interest" description="Disordered" evidence="1">
    <location>
        <begin position="250"/>
        <end position="304"/>
    </location>
</feature>
<feature type="compositionally biased region" description="Basic residues" evidence="1">
    <location>
        <begin position="538"/>
        <end position="547"/>
    </location>
</feature>
<feature type="domain" description="DUF6532" evidence="2">
    <location>
        <begin position="606"/>
        <end position="786"/>
    </location>
</feature>